<comment type="caution">
    <text evidence="1">The sequence shown here is derived from an EMBL/GenBank/DDBJ whole genome shotgun (WGS) entry which is preliminary data.</text>
</comment>
<gene>
    <name evidence="1" type="ORF">G2W53_044585</name>
</gene>
<proteinExistence type="predicted"/>
<reference evidence="1" key="1">
    <citation type="submission" date="2020-09" db="EMBL/GenBank/DDBJ databases">
        <title>Genome-Enabled Discovery of Anthraquinone Biosynthesis in Senna tora.</title>
        <authorList>
            <person name="Kang S.-H."/>
            <person name="Pandey R.P."/>
            <person name="Lee C.-M."/>
            <person name="Sim J.-S."/>
            <person name="Jeong J.-T."/>
            <person name="Choi B.-S."/>
            <person name="Jung M."/>
            <person name="Ginzburg D."/>
            <person name="Zhao K."/>
            <person name="Won S.Y."/>
            <person name="Oh T.-J."/>
            <person name="Yu Y."/>
            <person name="Kim N.-H."/>
            <person name="Lee O.R."/>
            <person name="Lee T.-H."/>
            <person name="Bashyal P."/>
            <person name="Kim T.-S."/>
            <person name="Lee W.-H."/>
            <person name="Kawkins C."/>
            <person name="Kim C.-K."/>
            <person name="Kim J.S."/>
            <person name="Ahn B.O."/>
            <person name="Rhee S.Y."/>
            <person name="Sohng J.K."/>
        </authorList>
    </citation>
    <scope>NUCLEOTIDE SEQUENCE</scope>
    <source>
        <tissue evidence="1">Leaf</tissue>
    </source>
</reference>
<dbReference type="EMBL" id="JAAIUW010000116">
    <property type="protein sequence ID" value="KAF7800920.1"/>
    <property type="molecule type" value="Genomic_DNA"/>
</dbReference>
<organism evidence="1 2">
    <name type="scientific">Senna tora</name>
    <dbReference type="NCBI Taxonomy" id="362788"/>
    <lineage>
        <taxon>Eukaryota</taxon>
        <taxon>Viridiplantae</taxon>
        <taxon>Streptophyta</taxon>
        <taxon>Embryophyta</taxon>
        <taxon>Tracheophyta</taxon>
        <taxon>Spermatophyta</taxon>
        <taxon>Magnoliopsida</taxon>
        <taxon>eudicotyledons</taxon>
        <taxon>Gunneridae</taxon>
        <taxon>Pentapetalae</taxon>
        <taxon>rosids</taxon>
        <taxon>fabids</taxon>
        <taxon>Fabales</taxon>
        <taxon>Fabaceae</taxon>
        <taxon>Caesalpinioideae</taxon>
        <taxon>Cassia clade</taxon>
        <taxon>Senna</taxon>
    </lineage>
</organism>
<protein>
    <submittedName>
        <fullName evidence="1">Uncharacterized protein</fullName>
    </submittedName>
</protein>
<dbReference type="AlphaFoldDB" id="A0A834SBX1"/>
<evidence type="ECO:0000313" key="1">
    <source>
        <dbReference type="EMBL" id="KAF7800920.1"/>
    </source>
</evidence>
<sequence>MGEGLEGDWGWVERRGVRFWGRLEGGLGSRFGREWVKGGGGYGSGNGVVLGKVVRVGYGLDGGMKGNGLVLGLGEEGGFGLRGVEV</sequence>
<keyword evidence="2" id="KW-1185">Reference proteome</keyword>
<accession>A0A834SBX1</accession>
<name>A0A834SBX1_9FABA</name>
<evidence type="ECO:0000313" key="2">
    <source>
        <dbReference type="Proteomes" id="UP000634136"/>
    </source>
</evidence>
<dbReference type="Proteomes" id="UP000634136">
    <property type="component" value="Unassembled WGS sequence"/>
</dbReference>